<dbReference type="NCBIfam" id="TIGR00091">
    <property type="entry name" value="tRNA (guanosine(46)-N7)-methyltransferase TrmB"/>
    <property type="match status" value="1"/>
</dbReference>
<sequence>MERPTIKSFKLRGTRITAAQIDARERLWSQFGVTYNSELLDLQSLFSGFEKVVMEIGFGMGEATVEIARNFPATAFLANDVHQPGIGKLLSLIEENSLSNVRVMDEDAHLILTTMIDNESLDGINLFFPDPWPKTRHHKRRIINAEFIALAASRMKQGGVFNIATDWVPYAQWIADAFSQSEQFSGGIIPRPEWRPLTRFEGQGLRKNHRVTDLAYIKK</sequence>
<dbReference type="EMBL" id="CAFBPG010000034">
    <property type="protein sequence ID" value="CAB5009078.1"/>
    <property type="molecule type" value="Genomic_DNA"/>
</dbReference>
<dbReference type="InterPro" id="IPR003358">
    <property type="entry name" value="tRNA_(Gua-N-7)_MeTrfase_Trmb"/>
</dbReference>
<dbReference type="EMBL" id="CAFBOE010000056">
    <property type="protein sequence ID" value="CAB4975823.1"/>
    <property type="molecule type" value="Genomic_DNA"/>
</dbReference>
<protein>
    <recommendedName>
        <fullName evidence="2">tRNA (guanine(46)-N(7))-methyltransferase</fullName>
        <ecNumber evidence="2">2.1.1.33</ecNumber>
    </recommendedName>
</protein>
<evidence type="ECO:0000313" key="9">
    <source>
        <dbReference type="EMBL" id="CAB4694288.1"/>
    </source>
</evidence>
<dbReference type="EMBL" id="CAFBQZ010000025">
    <property type="protein sequence ID" value="CAB5071752.1"/>
    <property type="molecule type" value="Genomic_DNA"/>
</dbReference>
<dbReference type="PANTHER" id="PTHR23417">
    <property type="entry name" value="3-DEOXY-D-MANNO-OCTULOSONIC-ACID TRANSFERASE/TRNA GUANINE-N 7 - -METHYLTRANSFERASE"/>
    <property type="match status" value="1"/>
</dbReference>
<comment type="catalytic activity">
    <reaction evidence="1">
        <text>guanosine(46) in tRNA + S-adenosyl-L-methionine = N(7)-methylguanosine(46) in tRNA + S-adenosyl-L-homocysteine</text>
        <dbReference type="Rhea" id="RHEA:42708"/>
        <dbReference type="Rhea" id="RHEA-COMP:10188"/>
        <dbReference type="Rhea" id="RHEA-COMP:10189"/>
        <dbReference type="ChEBI" id="CHEBI:57856"/>
        <dbReference type="ChEBI" id="CHEBI:59789"/>
        <dbReference type="ChEBI" id="CHEBI:74269"/>
        <dbReference type="ChEBI" id="CHEBI:74480"/>
        <dbReference type="EC" id="2.1.1.33"/>
    </reaction>
</comment>
<dbReference type="EMBL" id="CAFBMI010000035">
    <property type="protein sequence ID" value="CAB4898546.1"/>
    <property type="molecule type" value="Genomic_DNA"/>
</dbReference>
<dbReference type="EMBL" id="CAEZXT010000019">
    <property type="protein sequence ID" value="CAB4694288.1"/>
    <property type="molecule type" value="Genomic_DNA"/>
</dbReference>
<evidence type="ECO:0000313" key="14">
    <source>
        <dbReference type="EMBL" id="CAB4975823.1"/>
    </source>
</evidence>
<dbReference type="GO" id="GO:0043527">
    <property type="term" value="C:tRNA methyltransferase complex"/>
    <property type="evidence" value="ECO:0007669"/>
    <property type="project" value="TreeGrafter"/>
</dbReference>
<gene>
    <name evidence="7" type="ORF">UFOPK1773_00540</name>
    <name evidence="8" type="ORF">UFOPK2288_00939</name>
    <name evidence="9" type="ORF">UFOPK2589_00459</name>
    <name evidence="10" type="ORF">UFOPK2931_00664</name>
    <name evidence="11" type="ORF">UFOPK3056_00471</name>
    <name evidence="12" type="ORF">UFOPK3287_00571</name>
    <name evidence="13" type="ORF">UFOPK3558_00558</name>
    <name evidence="14" type="ORF">UFOPK3916_00726</name>
    <name evidence="15" type="ORF">UFOPK4074_00544</name>
    <name evidence="16" type="ORF">UFOPK4372_00491</name>
</gene>
<dbReference type="Gene3D" id="3.40.50.150">
    <property type="entry name" value="Vaccinia Virus protein VP39"/>
    <property type="match status" value="1"/>
</dbReference>
<keyword evidence="6" id="KW-0819">tRNA processing</keyword>
<dbReference type="GO" id="GO:0008176">
    <property type="term" value="F:tRNA (guanine(46)-N7)-methyltransferase activity"/>
    <property type="evidence" value="ECO:0007669"/>
    <property type="project" value="UniProtKB-EC"/>
</dbReference>
<dbReference type="AlphaFoldDB" id="A0A6J6M8X7"/>
<accession>A0A6J6M8X7</accession>
<dbReference type="Pfam" id="PF02390">
    <property type="entry name" value="Methyltransf_4"/>
    <property type="match status" value="1"/>
</dbReference>
<keyword evidence="4" id="KW-0808">Transferase</keyword>
<evidence type="ECO:0000313" key="11">
    <source>
        <dbReference type="EMBL" id="CAB4800539.1"/>
    </source>
</evidence>
<dbReference type="PROSITE" id="PS51625">
    <property type="entry name" value="SAM_MT_TRMB"/>
    <property type="match status" value="1"/>
</dbReference>
<evidence type="ECO:0000313" key="16">
    <source>
        <dbReference type="EMBL" id="CAB5071752.1"/>
    </source>
</evidence>
<evidence type="ECO:0000313" key="10">
    <source>
        <dbReference type="EMBL" id="CAB4779324.1"/>
    </source>
</evidence>
<proteinExistence type="inferred from homology"/>
<dbReference type="SUPFAM" id="SSF53335">
    <property type="entry name" value="S-adenosyl-L-methionine-dependent methyltransferases"/>
    <property type="match status" value="1"/>
</dbReference>
<evidence type="ECO:0000256" key="6">
    <source>
        <dbReference type="ARBA" id="ARBA00022694"/>
    </source>
</evidence>
<dbReference type="EMBL" id="CAFBJH010000026">
    <property type="protein sequence ID" value="CAB4849581.1"/>
    <property type="molecule type" value="Genomic_DNA"/>
</dbReference>
<dbReference type="InterPro" id="IPR055361">
    <property type="entry name" value="tRNA_methyltr_TrmB_bact"/>
</dbReference>
<evidence type="ECO:0000256" key="5">
    <source>
        <dbReference type="ARBA" id="ARBA00022691"/>
    </source>
</evidence>
<dbReference type="HAMAP" id="MF_01057">
    <property type="entry name" value="tRNA_methyltr_TrmB"/>
    <property type="match status" value="1"/>
</dbReference>
<evidence type="ECO:0000313" key="15">
    <source>
        <dbReference type="EMBL" id="CAB5009078.1"/>
    </source>
</evidence>
<keyword evidence="5" id="KW-0949">S-adenosyl-L-methionine</keyword>
<keyword evidence="3" id="KW-0489">Methyltransferase</keyword>
<dbReference type="EMBL" id="CAEZUA010000024">
    <property type="protein sequence ID" value="CAB4586629.1"/>
    <property type="molecule type" value="Genomic_DNA"/>
</dbReference>
<dbReference type="EMBL" id="CAEZWS010000051">
    <property type="protein sequence ID" value="CAB4669195.1"/>
    <property type="molecule type" value="Genomic_DNA"/>
</dbReference>
<evidence type="ECO:0000256" key="2">
    <source>
        <dbReference type="ARBA" id="ARBA00011977"/>
    </source>
</evidence>
<dbReference type="EMBL" id="CAEZZZ010000032">
    <property type="protein sequence ID" value="CAB4779324.1"/>
    <property type="molecule type" value="Genomic_DNA"/>
</dbReference>
<evidence type="ECO:0000313" key="13">
    <source>
        <dbReference type="EMBL" id="CAB4898546.1"/>
    </source>
</evidence>
<evidence type="ECO:0000256" key="1">
    <source>
        <dbReference type="ARBA" id="ARBA00000142"/>
    </source>
</evidence>
<dbReference type="EC" id="2.1.1.33" evidence="2"/>
<reference evidence="8" key="1">
    <citation type="submission" date="2020-05" db="EMBL/GenBank/DDBJ databases">
        <authorList>
            <person name="Chiriac C."/>
            <person name="Salcher M."/>
            <person name="Ghai R."/>
            <person name="Kavagutti S V."/>
        </authorList>
    </citation>
    <scope>NUCLEOTIDE SEQUENCE</scope>
</reference>
<organism evidence="8">
    <name type="scientific">freshwater metagenome</name>
    <dbReference type="NCBI Taxonomy" id="449393"/>
    <lineage>
        <taxon>unclassified sequences</taxon>
        <taxon>metagenomes</taxon>
        <taxon>ecological metagenomes</taxon>
    </lineage>
</organism>
<dbReference type="InterPro" id="IPR029063">
    <property type="entry name" value="SAM-dependent_MTases_sf"/>
</dbReference>
<evidence type="ECO:0000256" key="3">
    <source>
        <dbReference type="ARBA" id="ARBA00022603"/>
    </source>
</evidence>
<name>A0A6J6M8X7_9ZZZZ</name>
<dbReference type="PANTHER" id="PTHR23417:SF14">
    <property type="entry name" value="PENTACOTRIPEPTIDE-REPEAT REGION OF PRORP DOMAIN-CONTAINING PROTEIN"/>
    <property type="match status" value="1"/>
</dbReference>
<dbReference type="EMBL" id="CAFAAR010000028">
    <property type="protein sequence ID" value="CAB4800539.1"/>
    <property type="molecule type" value="Genomic_DNA"/>
</dbReference>
<evidence type="ECO:0000313" key="12">
    <source>
        <dbReference type="EMBL" id="CAB4849581.1"/>
    </source>
</evidence>
<evidence type="ECO:0000313" key="7">
    <source>
        <dbReference type="EMBL" id="CAB4586629.1"/>
    </source>
</evidence>
<evidence type="ECO:0000256" key="4">
    <source>
        <dbReference type="ARBA" id="ARBA00022679"/>
    </source>
</evidence>
<evidence type="ECO:0000313" key="8">
    <source>
        <dbReference type="EMBL" id="CAB4669195.1"/>
    </source>
</evidence>